<keyword evidence="3" id="KW-1003">Cell membrane</keyword>
<dbReference type="EMBL" id="BPLQ01000115">
    <property type="protein sequence ID" value="GIX67763.1"/>
    <property type="molecule type" value="Genomic_DNA"/>
</dbReference>
<protein>
    <submittedName>
        <fullName evidence="13">Gonadotropin-releasing hormone receptor</fullName>
    </submittedName>
</protein>
<evidence type="ECO:0000256" key="7">
    <source>
        <dbReference type="ARBA" id="ARBA00023136"/>
    </source>
</evidence>
<dbReference type="SUPFAM" id="SSF81321">
    <property type="entry name" value="Family A G protein-coupled receptor-like"/>
    <property type="match status" value="1"/>
</dbReference>
<dbReference type="Proteomes" id="UP001054837">
    <property type="component" value="Unassembled WGS sequence"/>
</dbReference>
<comment type="subcellular location">
    <subcellularLocation>
        <location evidence="1">Cell membrane</location>
        <topology evidence="1">Multi-pass membrane protein</topology>
    </subcellularLocation>
</comment>
<accession>A0AAV4M5Z0</accession>
<dbReference type="PANTHER" id="PTHR24230:SF163">
    <property type="entry name" value="CORAZONIN RECEPTOR, ISOFORM B"/>
    <property type="match status" value="1"/>
</dbReference>
<dbReference type="Pfam" id="PF00001">
    <property type="entry name" value="7tm_1"/>
    <property type="match status" value="1"/>
</dbReference>
<comment type="similarity">
    <text evidence="2">Belongs to the G-protein coupled receptor 1 family.</text>
</comment>
<evidence type="ECO:0000256" key="2">
    <source>
        <dbReference type="ARBA" id="ARBA00010663"/>
    </source>
</evidence>
<comment type="caution">
    <text evidence="13">The sequence shown here is derived from an EMBL/GenBank/DDBJ whole genome shotgun (WGS) entry which is preliminary data.</text>
</comment>
<keyword evidence="8 13" id="KW-0675">Receptor</keyword>
<evidence type="ECO:0000256" key="1">
    <source>
        <dbReference type="ARBA" id="ARBA00004651"/>
    </source>
</evidence>
<keyword evidence="5 11" id="KW-1133">Transmembrane helix</keyword>
<feature type="transmembrane region" description="Helical" evidence="11">
    <location>
        <begin position="208"/>
        <end position="228"/>
    </location>
</feature>
<feature type="transmembrane region" description="Helical" evidence="11">
    <location>
        <begin position="163"/>
        <end position="188"/>
    </location>
</feature>
<proteinExistence type="inferred from homology"/>
<evidence type="ECO:0000256" key="3">
    <source>
        <dbReference type="ARBA" id="ARBA00022475"/>
    </source>
</evidence>
<evidence type="ECO:0000256" key="11">
    <source>
        <dbReference type="SAM" id="Phobius"/>
    </source>
</evidence>
<keyword evidence="7 11" id="KW-0472">Membrane</keyword>
<evidence type="ECO:0000313" key="14">
    <source>
        <dbReference type="Proteomes" id="UP001054837"/>
    </source>
</evidence>
<evidence type="ECO:0000259" key="12">
    <source>
        <dbReference type="PROSITE" id="PS50262"/>
    </source>
</evidence>
<dbReference type="Gene3D" id="1.20.1070.10">
    <property type="entry name" value="Rhodopsin 7-helix transmembrane proteins"/>
    <property type="match status" value="1"/>
</dbReference>
<evidence type="ECO:0000313" key="13">
    <source>
        <dbReference type="EMBL" id="GIX67763.1"/>
    </source>
</evidence>
<feature type="region of interest" description="Disordered" evidence="10">
    <location>
        <begin position="22"/>
        <end position="42"/>
    </location>
</feature>
<reference evidence="13 14" key="1">
    <citation type="submission" date="2021-06" db="EMBL/GenBank/DDBJ databases">
        <title>Caerostris darwini draft genome.</title>
        <authorList>
            <person name="Kono N."/>
            <person name="Arakawa K."/>
        </authorList>
    </citation>
    <scope>NUCLEOTIDE SEQUENCE [LARGE SCALE GENOMIC DNA]</scope>
</reference>
<evidence type="ECO:0000256" key="4">
    <source>
        <dbReference type="ARBA" id="ARBA00022692"/>
    </source>
</evidence>
<keyword evidence="4 11" id="KW-0812">Transmembrane</keyword>
<dbReference type="GO" id="GO:0035237">
    <property type="term" value="F:corazonin receptor activity"/>
    <property type="evidence" value="ECO:0007669"/>
    <property type="project" value="TreeGrafter"/>
</dbReference>
<evidence type="ECO:0000256" key="5">
    <source>
        <dbReference type="ARBA" id="ARBA00022989"/>
    </source>
</evidence>
<evidence type="ECO:0000256" key="10">
    <source>
        <dbReference type="SAM" id="MobiDB-lite"/>
    </source>
</evidence>
<dbReference type="GO" id="GO:0005886">
    <property type="term" value="C:plasma membrane"/>
    <property type="evidence" value="ECO:0007669"/>
    <property type="project" value="UniProtKB-SubCell"/>
</dbReference>
<name>A0AAV4M5Z0_9ARAC</name>
<evidence type="ECO:0000256" key="6">
    <source>
        <dbReference type="ARBA" id="ARBA00023040"/>
    </source>
</evidence>
<feature type="transmembrane region" description="Helical" evidence="11">
    <location>
        <begin position="129"/>
        <end position="151"/>
    </location>
</feature>
<evidence type="ECO:0000256" key="9">
    <source>
        <dbReference type="ARBA" id="ARBA00023224"/>
    </source>
</evidence>
<dbReference type="PANTHER" id="PTHR24230">
    <property type="entry name" value="G-PROTEIN COUPLED RECEPTOR"/>
    <property type="match status" value="1"/>
</dbReference>
<sequence length="265" mass="29452">MVPKEVAVKEFDSLDKNGRLFHDVKSNKSRSKTGNKDNSNLVSNLESTKGETIFKPSAAVLSTAKKEQIEEYFAPQLPVPGDNIVLVAEISNVTQKNLNCTSTSQNASEPCVETLEHAPQFEQATLTKVVILFVIAGLSFIGNIATLTSILRTGRQNTSTVYILLVQLAISDLLVATFCLLTDALWKITVQWYGGNILCKAVKFMQMFSLYLSTYVLVLIGFDRLCAIRFPMARARAKHYVRNGIVCIWISSAVFSSPQRCERYL</sequence>
<organism evidence="13 14">
    <name type="scientific">Caerostris darwini</name>
    <dbReference type="NCBI Taxonomy" id="1538125"/>
    <lineage>
        <taxon>Eukaryota</taxon>
        <taxon>Metazoa</taxon>
        <taxon>Ecdysozoa</taxon>
        <taxon>Arthropoda</taxon>
        <taxon>Chelicerata</taxon>
        <taxon>Arachnida</taxon>
        <taxon>Araneae</taxon>
        <taxon>Araneomorphae</taxon>
        <taxon>Entelegynae</taxon>
        <taxon>Araneoidea</taxon>
        <taxon>Araneidae</taxon>
        <taxon>Caerostris</taxon>
    </lineage>
</organism>
<dbReference type="InterPro" id="IPR017452">
    <property type="entry name" value="GPCR_Rhodpsn_7TM"/>
</dbReference>
<dbReference type="InterPro" id="IPR000276">
    <property type="entry name" value="GPCR_Rhodpsn"/>
</dbReference>
<feature type="domain" description="G-protein coupled receptors family 1 profile" evidence="12">
    <location>
        <begin position="142"/>
        <end position="265"/>
    </location>
</feature>
<gene>
    <name evidence="13" type="primary">GNRHR_2</name>
    <name evidence="13" type="ORF">CDAR_395511</name>
</gene>
<keyword evidence="6" id="KW-0297">G-protein coupled receptor</keyword>
<dbReference type="PROSITE" id="PS50262">
    <property type="entry name" value="G_PROTEIN_RECEP_F1_2"/>
    <property type="match status" value="1"/>
</dbReference>
<dbReference type="AlphaFoldDB" id="A0AAV4M5Z0"/>
<keyword evidence="9" id="KW-0807">Transducer</keyword>
<evidence type="ECO:0000256" key="8">
    <source>
        <dbReference type="ARBA" id="ARBA00023170"/>
    </source>
</evidence>
<dbReference type="PRINTS" id="PR00237">
    <property type="entry name" value="GPCRRHODOPSN"/>
</dbReference>
<keyword evidence="14" id="KW-1185">Reference proteome</keyword>